<protein>
    <recommendedName>
        <fullName evidence="4">Ig-like domain-containing protein</fullName>
    </recommendedName>
</protein>
<comment type="caution">
    <text evidence="2">The sequence shown here is derived from an EMBL/GenBank/DDBJ whole genome shotgun (WGS) entry which is preliminary data.</text>
</comment>
<organism evidence="2 3">
    <name type="scientific">Chryseobacterium kimseyorum</name>
    <dbReference type="NCBI Taxonomy" id="2984028"/>
    <lineage>
        <taxon>Bacteria</taxon>
        <taxon>Pseudomonadati</taxon>
        <taxon>Bacteroidota</taxon>
        <taxon>Flavobacteriia</taxon>
        <taxon>Flavobacteriales</taxon>
        <taxon>Weeksellaceae</taxon>
        <taxon>Chryseobacterium group</taxon>
        <taxon>Chryseobacterium</taxon>
    </lineage>
</organism>
<sequence length="613" mass="65391">MKKILTAIFFSLLGAFTAIAQTCTPSVSAPVINASANYSSVNSAFSIPCGSATANLSTLTTSPAAPAGTNLTWHTGTPATDANRILTTTAVAGTVKVYAAFRSSTGCYSSTKEITVYVPICVQDDDLTAFPILKGQPITLPSIFTNDSFNGSAFTLANPNVRFVGDLWTPANATVNDDGTITVPAYNTFVVGTTPVYYYKICDQDPDATYDSSCKTGSVTFKIVCASGTTAPPVNSNLSNTCPATTVNLNNAHTGTVPNTTELIWYTNNSHSGPQLTATQVAAAGAGTYYAYYFSAEGGCFSPASNPVVVSIGNCSGCSVVTANLQPYNNTSVAPYTGTPTSQSVFANNQIKIGSNRLYLTHTTTLDPALFSPNRISDVHYTGETGIHIGHSKNVVTGISYAERIVSTLQFDAPMKKLSFTLSDVDLGDNIIVNAYDASNNLINISPSNYTIYNPANISRNGNRFYPTNVGFESLSNTREGTVVFNFNGLSVSKIVFEFYDTEYTGSYTISKISGEECVSYCTKPANLQTVSNPTKIGITVQQRKAGWPESIPNGFIAMESKEKGFVITRVQNSTLIADPKPGMLIYDKDAQCVKLYNGTIWKCLSRSCNDTL</sequence>
<evidence type="ECO:0000313" key="2">
    <source>
        <dbReference type="EMBL" id="MCW3167794.1"/>
    </source>
</evidence>
<feature type="signal peptide" evidence="1">
    <location>
        <begin position="1"/>
        <end position="20"/>
    </location>
</feature>
<dbReference type="Proteomes" id="UP001163731">
    <property type="component" value="Unassembled WGS sequence"/>
</dbReference>
<evidence type="ECO:0000256" key="1">
    <source>
        <dbReference type="SAM" id="SignalP"/>
    </source>
</evidence>
<keyword evidence="3" id="KW-1185">Reference proteome</keyword>
<evidence type="ECO:0000313" key="3">
    <source>
        <dbReference type="Proteomes" id="UP001163731"/>
    </source>
</evidence>
<name>A0ABT3HVG3_9FLAO</name>
<keyword evidence="1" id="KW-0732">Signal</keyword>
<reference evidence="2" key="1">
    <citation type="submission" date="2022-10" db="EMBL/GenBank/DDBJ databases">
        <title>Chryseobacterium babae sp. nov. isolated from the gut of the beetle Oryctes rhinoceros, and Chryseobacterium kimseyorum sp. nov., isolated from a stick insect rearing cage.</title>
        <authorList>
            <person name="Shelomi M."/>
            <person name="Han C.-J."/>
            <person name="Chen W.-M."/>
            <person name="Chen H.-K."/>
            <person name="Liaw S.-J."/>
            <person name="Muhle E."/>
            <person name="Clermont D."/>
        </authorList>
    </citation>
    <scope>NUCLEOTIDE SEQUENCE</scope>
    <source>
        <strain evidence="2">09-1422</strain>
    </source>
</reference>
<dbReference type="EMBL" id="JAPDHW010000002">
    <property type="protein sequence ID" value="MCW3167794.1"/>
    <property type="molecule type" value="Genomic_DNA"/>
</dbReference>
<dbReference type="RefSeq" id="WP_264749032.1">
    <property type="nucleotide sequence ID" value="NZ_JAPDHW010000002.1"/>
</dbReference>
<feature type="chain" id="PRO_5045996477" description="Ig-like domain-containing protein" evidence="1">
    <location>
        <begin position="21"/>
        <end position="613"/>
    </location>
</feature>
<proteinExistence type="predicted"/>
<accession>A0ABT3HVG3</accession>
<gene>
    <name evidence="2" type="ORF">OMO38_04555</name>
</gene>
<evidence type="ECO:0008006" key="4">
    <source>
        <dbReference type="Google" id="ProtNLM"/>
    </source>
</evidence>